<sequence>MAEPRHLALPSFARWTSVREEVVNVLRGAIVSGEMRPGELYSASGLAERFGISATPVREAMLDLVKQGLVEVVRNRGYKVTVISETDLDHITQIRQLLEPTAAAEAVPRITGSELDALRALASAIVDAAAEGDLVSYINADREFHLRLLAAAGNERLVRIVDDLRAQTRLYGLSALVASGRLADSALEHVEMCDLIAAGDAKKLKKLMSTHIGHTRREWAGRSPE</sequence>
<name>A0A428ZCD7_KIBAR</name>
<keyword evidence="3" id="KW-0804">Transcription</keyword>
<dbReference type="InterPro" id="IPR036390">
    <property type="entry name" value="WH_DNA-bd_sf"/>
</dbReference>
<dbReference type="InterPro" id="IPR000524">
    <property type="entry name" value="Tscrpt_reg_HTH_GntR"/>
</dbReference>
<evidence type="ECO:0000259" key="4">
    <source>
        <dbReference type="PROSITE" id="PS50949"/>
    </source>
</evidence>
<dbReference type="Proteomes" id="UP000287547">
    <property type="component" value="Unassembled WGS sequence"/>
</dbReference>
<protein>
    <submittedName>
        <fullName evidence="5">GntR family transcriptional regulator</fullName>
    </submittedName>
</protein>
<dbReference type="GO" id="GO:0003700">
    <property type="term" value="F:DNA-binding transcription factor activity"/>
    <property type="evidence" value="ECO:0007669"/>
    <property type="project" value="InterPro"/>
</dbReference>
<dbReference type="GO" id="GO:0003677">
    <property type="term" value="F:DNA binding"/>
    <property type="evidence" value="ECO:0007669"/>
    <property type="project" value="UniProtKB-KW"/>
</dbReference>
<evidence type="ECO:0000313" key="5">
    <source>
        <dbReference type="EMBL" id="RSM85742.1"/>
    </source>
</evidence>
<dbReference type="PANTHER" id="PTHR43537">
    <property type="entry name" value="TRANSCRIPTIONAL REGULATOR, GNTR FAMILY"/>
    <property type="match status" value="1"/>
</dbReference>
<comment type="caution">
    <text evidence="5">The sequence shown here is derived from an EMBL/GenBank/DDBJ whole genome shotgun (WGS) entry which is preliminary data.</text>
</comment>
<dbReference type="SMART" id="SM00895">
    <property type="entry name" value="FCD"/>
    <property type="match status" value="1"/>
</dbReference>
<keyword evidence="2" id="KW-0238">DNA-binding</keyword>
<evidence type="ECO:0000256" key="1">
    <source>
        <dbReference type="ARBA" id="ARBA00023015"/>
    </source>
</evidence>
<dbReference type="CDD" id="cd07377">
    <property type="entry name" value="WHTH_GntR"/>
    <property type="match status" value="1"/>
</dbReference>
<evidence type="ECO:0000256" key="3">
    <source>
        <dbReference type="ARBA" id="ARBA00023163"/>
    </source>
</evidence>
<dbReference type="InterPro" id="IPR008920">
    <property type="entry name" value="TF_FadR/GntR_C"/>
</dbReference>
<organism evidence="5 6">
    <name type="scientific">Kibdelosporangium aridum</name>
    <dbReference type="NCBI Taxonomy" id="2030"/>
    <lineage>
        <taxon>Bacteria</taxon>
        <taxon>Bacillati</taxon>
        <taxon>Actinomycetota</taxon>
        <taxon>Actinomycetes</taxon>
        <taxon>Pseudonocardiales</taxon>
        <taxon>Pseudonocardiaceae</taxon>
        <taxon>Kibdelosporangium</taxon>
    </lineage>
</organism>
<dbReference type="InterPro" id="IPR036388">
    <property type="entry name" value="WH-like_DNA-bd_sf"/>
</dbReference>
<accession>A0A428ZCD7</accession>
<dbReference type="AlphaFoldDB" id="A0A428ZCD7"/>
<gene>
    <name evidence="5" type="ORF">DMH04_16205</name>
</gene>
<keyword evidence="1" id="KW-0805">Transcription regulation</keyword>
<proteinExistence type="predicted"/>
<dbReference type="SMART" id="SM00345">
    <property type="entry name" value="HTH_GNTR"/>
    <property type="match status" value="1"/>
</dbReference>
<evidence type="ECO:0000313" key="6">
    <source>
        <dbReference type="Proteomes" id="UP000287547"/>
    </source>
</evidence>
<reference evidence="5 6" key="1">
    <citation type="submission" date="2018-05" db="EMBL/GenBank/DDBJ databases">
        <title>Evolution of GPA BGCs.</title>
        <authorList>
            <person name="Waglechner N."/>
            <person name="Wright G.D."/>
        </authorList>
    </citation>
    <scope>NUCLEOTIDE SEQUENCE [LARGE SCALE GENOMIC DNA]</scope>
    <source>
        <strain evidence="5 6">A82846</strain>
    </source>
</reference>
<dbReference type="Pfam" id="PF00392">
    <property type="entry name" value="GntR"/>
    <property type="match status" value="1"/>
</dbReference>
<dbReference type="PROSITE" id="PS50949">
    <property type="entry name" value="HTH_GNTR"/>
    <property type="match status" value="1"/>
</dbReference>
<dbReference type="Gene3D" id="1.20.120.530">
    <property type="entry name" value="GntR ligand-binding domain-like"/>
    <property type="match status" value="1"/>
</dbReference>
<feature type="domain" description="HTH gntR-type" evidence="4">
    <location>
        <begin position="16"/>
        <end position="83"/>
    </location>
</feature>
<dbReference type="OrthoDB" id="8664638at2"/>
<dbReference type="InterPro" id="IPR011711">
    <property type="entry name" value="GntR_C"/>
</dbReference>
<dbReference type="PANTHER" id="PTHR43537:SF45">
    <property type="entry name" value="GNTR FAMILY REGULATORY PROTEIN"/>
    <property type="match status" value="1"/>
</dbReference>
<dbReference type="Gene3D" id="1.10.10.10">
    <property type="entry name" value="Winged helix-like DNA-binding domain superfamily/Winged helix DNA-binding domain"/>
    <property type="match status" value="1"/>
</dbReference>
<dbReference type="EMBL" id="QHKI01000011">
    <property type="protein sequence ID" value="RSM85742.1"/>
    <property type="molecule type" value="Genomic_DNA"/>
</dbReference>
<evidence type="ECO:0000256" key="2">
    <source>
        <dbReference type="ARBA" id="ARBA00023125"/>
    </source>
</evidence>
<dbReference type="Pfam" id="PF07729">
    <property type="entry name" value="FCD"/>
    <property type="match status" value="1"/>
</dbReference>
<dbReference type="SUPFAM" id="SSF46785">
    <property type="entry name" value="Winged helix' DNA-binding domain"/>
    <property type="match status" value="1"/>
</dbReference>
<dbReference type="RefSeq" id="WP_037267826.1">
    <property type="nucleotide sequence ID" value="NZ_QHKI01000011.1"/>
</dbReference>
<dbReference type="SUPFAM" id="SSF48008">
    <property type="entry name" value="GntR ligand-binding domain-like"/>
    <property type="match status" value="1"/>
</dbReference>